<dbReference type="EMBL" id="CM044704">
    <property type="protein sequence ID" value="KAI5669221.1"/>
    <property type="molecule type" value="Genomic_DNA"/>
</dbReference>
<keyword evidence="2" id="KW-1185">Reference proteome</keyword>
<evidence type="ECO:0000313" key="2">
    <source>
        <dbReference type="Proteomes" id="UP001060085"/>
    </source>
</evidence>
<evidence type="ECO:0000313" key="1">
    <source>
        <dbReference type="EMBL" id="KAI5669221.1"/>
    </source>
</evidence>
<comment type="caution">
    <text evidence="1">The sequence shown here is derived from an EMBL/GenBank/DDBJ whole genome shotgun (WGS) entry which is preliminary data.</text>
</comment>
<name>A0ACC0B9A7_CATRO</name>
<proteinExistence type="predicted"/>
<organism evidence="1 2">
    <name type="scientific">Catharanthus roseus</name>
    <name type="common">Madagascar periwinkle</name>
    <name type="synonym">Vinca rosea</name>
    <dbReference type="NCBI Taxonomy" id="4058"/>
    <lineage>
        <taxon>Eukaryota</taxon>
        <taxon>Viridiplantae</taxon>
        <taxon>Streptophyta</taxon>
        <taxon>Embryophyta</taxon>
        <taxon>Tracheophyta</taxon>
        <taxon>Spermatophyta</taxon>
        <taxon>Magnoliopsida</taxon>
        <taxon>eudicotyledons</taxon>
        <taxon>Gunneridae</taxon>
        <taxon>Pentapetalae</taxon>
        <taxon>asterids</taxon>
        <taxon>lamiids</taxon>
        <taxon>Gentianales</taxon>
        <taxon>Apocynaceae</taxon>
        <taxon>Rauvolfioideae</taxon>
        <taxon>Vinceae</taxon>
        <taxon>Catharanthinae</taxon>
        <taxon>Catharanthus</taxon>
    </lineage>
</organism>
<accession>A0ACC0B9A7</accession>
<reference evidence="2" key="1">
    <citation type="journal article" date="2023" name="Nat. Plants">
        <title>Single-cell RNA sequencing provides a high-resolution roadmap for understanding the multicellular compartmentation of specialized metabolism.</title>
        <authorList>
            <person name="Sun S."/>
            <person name="Shen X."/>
            <person name="Li Y."/>
            <person name="Li Y."/>
            <person name="Wang S."/>
            <person name="Li R."/>
            <person name="Zhang H."/>
            <person name="Shen G."/>
            <person name="Guo B."/>
            <person name="Wei J."/>
            <person name="Xu J."/>
            <person name="St-Pierre B."/>
            <person name="Chen S."/>
            <person name="Sun C."/>
        </authorList>
    </citation>
    <scope>NUCLEOTIDE SEQUENCE [LARGE SCALE GENOMIC DNA]</scope>
</reference>
<dbReference type="Proteomes" id="UP001060085">
    <property type="component" value="Linkage Group LG04"/>
</dbReference>
<gene>
    <name evidence="1" type="ORF">M9H77_19074</name>
</gene>
<sequence>MRLWPSIEGCHRKEWNTISLFWMPWILYNKRALYPLIQTCGRKMLSCSILFFFAFSSLWTGALVETRREQAKRVVHNGKKDTTTSPLSWIAVRDPVENASFMPRVLATACIHSVILPLLHSWTSFLNIVTFPCCVLGTFSIWSELLAFVHSFANR</sequence>
<protein>
    <submittedName>
        <fullName evidence="1">Uncharacterized protein</fullName>
    </submittedName>
</protein>